<dbReference type="AlphaFoldDB" id="A0A4R5W2H2"/>
<dbReference type="OrthoDB" id="90759at2"/>
<sequence>MTSAPLVDALLPPPLASDPRCIALAQIAARISNVDLLPLLVYMIDTVPTSALAQLADQFHLLGEGWQFAQNEAEQRAILKRGMELHRHKGTRWAILQVLETLALEGNISEWFDYGGKPYHFKMNITVPDRGIDAQTFDNLVLLINEYKNVRSVLQELRITLSVSSQIPIVGLCTMVGEIAAVYPRD</sequence>
<protein>
    <submittedName>
        <fullName evidence="1">Phage tail protein I</fullName>
    </submittedName>
</protein>
<proteinExistence type="predicted"/>
<evidence type="ECO:0000313" key="1">
    <source>
        <dbReference type="EMBL" id="TDK65967.1"/>
    </source>
</evidence>
<reference evidence="1 2" key="1">
    <citation type="submission" date="2019-03" db="EMBL/GenBank/DDBJ databases">
        <title>Sapientia aquatica gen. nov., sp. nov., isolated from a crater lake.</title>
        <authorList>
            <person name="Felfoldi T."/>
            <person name="Szabo A."/>
            <person name="Toth E."/>
            <person name="Schumann P."/>
            <person name="Keki Z."/>
            <person name="Marialigeti K."/>
            <person name="Mathe I."/>
        </authorList>
    </citation>
    <scope>NUCLEOTIDE SEQUENCE [LARGE SCALE GENOMIC DNA]</scope>
    <source>
        <strain evidence="1 2">SA-152</strain>
    </source>
</reference>
<comment type="caution">
    <text evidence="1">The sequence shown here is derived from an EMBL/GenBank/DDBJ whole genome shotgun (WGS) entry which is preliminary data.</text>
</comment>
<keyword evidence="2" id="KW-1185">Reference proteome</keyword>
<dbReference type="Proteomes" id="UP000294829">
    <property type="component" value="Unassembled WGS sequence"/>
</dbReference>
<organism evidence="1 2">
    <name type="scientific">Sapientia aquatica</name>
    <dbReference type="NCBI Taxonomy" id="1549640"/>
    <lineage>
        <taxon>Bacteria</taxon>
        <taxon>Pseudomonadati</taxon>
        <taxon>Pseudomonadota</taxon>
        <taxon>Betaproteobacteria</taxon>
        <taxon>Burkholderiales</taxon>
        <taxon>Oxalobacteraceae</taxon>
        <taxon>Sapientia</taxon>
    </lineage>
</organism>
<accession>A0A4R5W2H2</accession>
<dbReference type="InterPro" id="IPR006521">
    <property type="entry name" value="Tail_protein_I"/>
</dbReference>
<dbReference type="RefSeq" id="WP_133328091.1">
    <property type="nucleotide sequence ID" value="NZ_SMYL01000004.1"/>
</dbReference>
<dbReference type="EMBL" id="SMYL01000004">
    <property type="protein sequence ID" value="TDK65967.1"/>
    <property type="molecule type" value="Genomic_DNA"/>
</dbReference>
<gene>
    <name evidence="1" type="ORF">E2I14_10255</name>
</gene>
<dbReference type="NCBIfam" id="TIGR01634">
    <property type="entry name" value="tail_P2_I"/>
    <property type="match status" value="1"/>
</dbReference>
<name>A0A4R5W2H2_9BURK</name>
<dbReference type="Pfam" id="PF09684">
    <property type="entry name" value="Tail_P2_I"/>
    <property type="match status" value="1"/>
</dbReference>
<evidence type="ECO:0000313" key="2">
    <source>
        <dbReference type="Proteomes" id="UP000294829"/>
    </source>
</evidence>